<feature type="signal peptide" evidence="2">
    <location>
        <begin position="1"/>
        <end position="19"/>
    </location>
</feature>
<protein>
    <submittedName>
        <fullName evidence="3">ABC-type phosphate/phosphonate transport system substrate-binding protein</fullName>
    </submittedName>
</protein>
<sequence length="332" mass="37879">MRKLIFIFLILSLAMTALADRERVFTVGVRAFNGVQESYRSWSPTLLYLEQNQNKYSFYLMPVFGFEQMRKLLETGQIDFVITQPAEAVILHEKYGSRIILTLLREYSGRTVSYFSSAMFTRAERDDIKDFDDMKGKTLAAIDPEGFGAYWMILKELRDAGLKEGKDFNMVFTGTQDKVVESVLEGRADAGTVRSGILEKMAKNGHIDLKNIKVINSVTDGLPLLHSTKLYPEWAFSAGKDVSEETVNEVQNILTNIPQDAQVLKESGYAGWILPVSYISVYDIMKDLKKGLYEEQPMLGFSDWPFYMKILVPILIIWVIILGYVGFSIYRK</sequence>
<dbReference type="PANTHER" id="PTHR35841:SF1">
    <property type="entry name" value="PHOSPHONATES-BINDING PERIPLASMIC PROTEIN"/>
    <property type="match status" value="1"/>
</dbReference>
<evidence type="ECO:0000256" key="1">
    <source>
        <dbReference type="SAM" id="Phobius"/>
    </source>
</evidence>
<feature type="chain" id="PRO_5020586057" evidence="2">
    <location>
        <begin position="20"/>
        <end position="332"/>
    </location>
</feature>
<keyword evidence="1" id="KW-1133">Transmembrane helix</keyword>
<feature type="transmembrane region" description="Helical" evidence="1">
    <location>
        <begin position="306"/>
        <end position="330"/>
    </location>
</feature>
<keyword evidence="1" id="KW-0812">Transmembrane</keyword>
<dbReference type="PANTHER" id="PTHR35841">
    <property type="entry name" value="PHOSPHONATES-BINDING PERIPLASMIC PROTEIN"/>
    <property type="match status" value="1"/>
</dbReference>
<keyword evidence="1" id="KW-0472">Membrane</keyword>
<dbReference type="Pfam" id="PF12974">
    <property type="entry name" value="Phosphonate-bd"/>
    <property type="match status" value="1"/>
</dbReference>
<accession>A0A4V2PRW9</accession>
<organism evidence="3 4">
    <name type="scientific">Seleniivibrio woodruffii</name>
    <dbReference type="NCBI Taxonomy" id="1078050"/>
    <lineage>
        <taxon>Bacteria</taxon>
        <taxon>Pseudomonadati</taxon>
        <taxon>Deferribacterota</taxon>
        <taxon>Deferribacteres</taxon>
        <taxon>Deferribacterales</taxon>
        <taxon>Geovibrionaceae</taxon>
        <taxon>Seleniivibrio</taxon>
    </lineage>
</organism>
<dbReference type="SUPFAM" id="SSF53850">
    <property type="entry name" value="Periplasmic binding protein-like II"/>
    <property type="match status" value="1"/>
</dbReference>
<keyword evidence="4" id="KW-1185">Reference proteome</keyword>
<evidence type="ECO:0000313" key="3">
    <source>
        <dbReference type="EMBL" id="TCK60421.1"/>
    </source>
</evidence>
<name>A0A4V2PRW9_9BACT</name>
<evidence type="ECO:0000256" key="2">
    <source>
        <dbReference type="SAM" id="SignalP"/>
    </source>
</evidence>
<gene>
    <name evidence="3" type="ORF">C8D98_1294</name>
</gene>
<dbReference type="EMBL" id="SMGG01000004">
    <property type="protein sequence ID" value="TCK60421.1"/>
    <property type="molecule type" value="Genomic_DNA"/>
</dbReference>
<proteinExistence type="predicted"/>
<evidence type="ECO:0000313" key="4">
    <source>
        <dbReference type="Proteomes" id="UP000294614"/>
    </source>
</evidence>
<comment type="caution">
    <text evidence="3">The sequence shown here is derived from an EMBL/GenBank/DDBJ whole genome shotgun (WGS) entry which is preliminary data.</text>
</comment>
<keyword evidence="2" id="KW-0732">Signal</keyword>
<dbReference type="AlphaFoldDB" id="A0A4V2PRW9"/>
<reference evidence="3 4" key="1">
    <citation type="submission" date="2019-03" db="EMBL/GenBank/DDBJ databases">
        <title>Genomic Encyclopedia of Type Strains, Phase IV (KMG-IV): sequencing the most valuable type-strain genomes for metagenomic binning, comparative biology and taxonomic classification.</title>
        <authorList>
            <person name="Goeker M."/>
        </authorList>
    </citation>
    <scope>NUCLEOTIDE SEQUENCE [LARGE SCALE GENOMIC DNA]</scope>
    <source>
        <strain evidence="3 4">DSM 24984</strain>
    </source>
</reference>
<dbReference type="OrthoDB" id="527737at2"/>
<dbReference type="Proteomes" id="UP000294614">
    <property type="component" value="Unassembled WGS sequence"/>
</dbReference>
<dbReference type="RefSeq" id="WP_132873110.1">
    <property type="nucleotide sequence ID" value="NZ_SMGG01000004.1"/>
</dbReference>
<dbReference type="Gene3D" id="3.40.190.10">
    <property type="entry name" value="Periplasmic binding protein-like II"/>
    <property type="match status" value="2"/>
</dbReference>